<evidence type="ECO:0000256" key="1">
    <source>
        <dbReference type="ARBA" id="ARBA00005736"/>
    </source>
</evidence>
<dbReference type="InParanoid" id="Q9VTV4"/>
<name>Q9VTV4_DROME</name>
<evidence type="ECO:0000259" key="3">
    <source>
        <dbReference type="Pfam" id="PF12928"/>
    </source>
</evidence>
<sequence>MDTKTQDSEYVEIHPKNSYLSAQELIAHRHTEFEPPSGGLKRTKNEGTAAEVEELKRAQEYLRAQLSVPRIERLGGRALAIWNEEQQVAEVKRKDGKFENFGYSEQGKLYLEYYEAMFLLEVGRLQLEYCGLVVSIEQAYVLLLGELESERYTNYLVYSALSRSGYIVVKHVPPKEIPQEVTSADCIWALLKEKVGNLPVPDHIKTSPIYPIAEKRMEDLKELITSQKAEDPNIVVDPIDLKFGQRKRMAVEKPIEEPASKKEKFSTTGRSLVDQLKGEFAYAKFEEIFEKFDLVQLESQDYTKDELDTPSALKIIFDLHLHNRGFKKSAPNAPNFNVIILPSQVAFPTHDKISKIKHLLTAPLLVISVSESKQIQAFLYYIS</sequence>
<dbReference type="GeneID" id="39397"/>
<dbReference type="InterPro" id="IPR024336">
    <property type="entry name" value="tRNA_splic_suSen54_N"/>
</dbReference>
<dbReference type="eggNOG" id="KOG4772">
    <property type="taxonomic scope" value="Eukaryota"/>
</dbReference>
<dbReference type="IntAct" id="Q9VTV4">
    <property type="interactions" value="2"/>
</dbReference>
<reference evidence="4 6" key="1">
    <citation type="journal article" date="2000" name="Science">
        <title>The genome sequence of Drosophila melanogaster.</title>
        <authorList>
            <person name="Adams M.D."/>
            <person name="Celniker S.E."/>
            <person name="Holt R.A."/>
            <person name="Evans C.A."/>
            <person name="Gocayne J.D."/>
            <person name="Amanatides P.G."/>
            <person name="Scherer S.E."/>
            <person name="Li P.W."/>
            <person name="Hoskins R.A."/>
            <person name="Galle R.F."/>
            <person name="George R.A."/>
            <person name="Lewis S.E."/>
            <person name="Richards S."/>
            <person name="Ashburner M."/>
            <person name="Henderson S.N."/>
            <person name="Sutton G.G."/>
            <person name="Wortman J.R."/>
            <person name="Yandell M.D."/>
            <person name="Zhang Q."/>
            <person name="Chen L.X."/>
            <person name="Brandon R.C."/>
            <person name="Rogers Y.H."/>
            <person name="Blazej R.G."/>
            <person name="Champe M."/>
            <person name="Pfeiffer B.D."/>
            <person name="Wan K.H."/>
            <person name="Doyle C."/>
            <person name="Baxter E.G."/>
            <person name="Helt G."/>
            <person name="Nelson C.R."/>
            <person name="Gabor G.L."/>
            <person name="Abril J.F."/>
            <person name="Agbayani A."/>
            <person name="An H.J."/>
            <person name="Andrews-Pfannkoch C."/>
            <person name="Baldwin D."/>
            <person name="Ballew R.M."/>
            <person name="Basu A."/>
            <person name="Baxendale J."/>
            <person name="Bayraktaroglu L."/>
            <person name="Beasley E.M."/>
            <person name="Beeson K.Y."/>
            <person name="Benos P.V."/>
            <person name="Berman B.P."/>
            <person name="Bhandari D."/>
            <person name="Bolshakov S."/>
            <person name="Borkova D."/>
            <person name="Botchan M.R."/>
            <person name="Bouck J."/>
            <person name="Brokstein P."/>
            <person name="Brottier P."/>
            <person name="Burtis K.C."/>
            <person name="Busam D.A."/>
            <person name="Butler H."/>
            <person name="Cadieu E."/>
            <person name="Center A."/>
            <person name="Chandra I."/>
            <person name="Cherry J.M."/>
            <person name="Cawley S."/>
            <person name="Dahlke C."/>
            <person name="Davenport L.B."/>
            <person name="Davies P."/>
            <person name="de Pablos B."/>
            <person name="Delcher A."/>
            <person name="Deng Z."/>
            <person name="Mays A.D."/>
            <person name="Dew I."/>
            <person name="Dietz S.M."/>
            <person name="Dodson K."/>
            <person name="Doup L.E."/>
            <person name="Downes M."/>
            <person name="Dugan-Rocha S."/>
            <person name="Dunkov B.C."/>
            <person name="Dunn P."/>
            <person name="Durbin K.J."/>
            <person name="Evangelista C.C."/>
            <person name="Ferraz C."/>
            <person name="Ferriera S."/>
            <person name="Fleischmann W."/>
            <person name="Fosler C."/>
            <person name="Gabrielian A.E."/>
            <person name="Garg N.S."/>
            <person name="Gelbart W.M."/>
            <person name="Glasser K."/>
            <person name="Glodek A."/>
            <person name="Gong F."/>
            <person name="Gorrell J.H."/>
            <person name="Gu Z."/>
            <person name="Guan P."/>
            <person name="Harris M."/>
            <person name="Harris N.L."/>
            <person name="Harvey D."/>
            <person name="Heiman T.J."/>
            <person name="Hernandez J.R."/>
            <person name="Houck J."/>
            <person name="Hostin D."/>
            <person name="Houston K.A."/>
            <person name="Howland T.J."/>
            <person name="Wei M.H."/>
            <person name="Ibegwam C."/>
            <person name="Jalali M."/>
            <person name="Kalush F."/>
            <person name="Karpen G.H."/>
            <person name="Ke Z."/>
            <person name="Kennison J.A."/>
            <person name="Ketchum K.A."/>
            <person name="Kimmel B.E."/>
            <person name="Kodira C.D."/>
            <person name="Kraft C."/>
            <person name="Kravitz S."/>
            <person name="Kulp D."/>
            <person name="Lai Z."/>
            <person name="Lasko P."/>
            <person name="Lei Y."/>
            <person name="Levitsky A.A."/>
            <person name="Li J."/>
            <person name="Li Z."/>
            <person name="Liang Y."/>
            <person name="Lin X."/>
            <person name="Liu X."/>
            <person name="Mattei B."/>
            <person name="McIntosh T.C."/>
            <person name="McLeod M.P."/>
            <person name="McPherson D."/>
            <person name="Merkulov G."/>
            <person name="Milshina N.V."/>
            <person name="Mobarry C."/>
            <person name="Morris J."/>
            <person name="Moshrefi A."/>
            <person name="Mount S.M."/>
            <person name="Moy M."/>
            <person name="Murphy B."/>
            <person name="Murphy L."/>
            <person name="Muzny D.M."/>
            <person name="Nelson D.L."/>
            <person name="Nelson D.R."/>
            <person name="Nelson K.A."/>
            <person name="Nixon K."/>
            <person name="Nusskern D.R."/>
            <person name="Pacleb J.M."/>
            <person name="Palazzolo M."/>
            <person name="Pittman G.S."/>
            <person name="Pan S."/>
            <person name="Pollard J."/>
            <person name="Puri V."/>
            <person name="Reese M.G."/>
            <person name="Reinert K."/>
            <person name="Remington K."/>
            <person name="Saunders R.D."/>
            <person name="Scheeler F."/>
            <person name="Shen H."/>
            <person name="Shue B.C."/>
            <person name="Siden-Kiamos I."/>
            <person name="Simpson M."/>
            <person name="Skupski M.P."/>
            <person name="Smith T."/>
            <person name="Spier E."/>
            <person name="Spradling A.C."/>
            <person name="Stapleton M."/>
            <person name="Strong R."/>
            <person name="Sun E."/>
            <person name="Svirskas R."/>
            <person name="Tector C."/>
            <person name="Turner R."/>
            <person name="Venter E."/>
            <person name="Wang A.H."/>
            <person name="Wang X."/>
            <person name="Wang Z.Y."/>
            <person name="Wassarman D.A."/>
            <person name="Weinstock G.M."/>
            <person name="Weissenbach J."/>
            <person name="Williams S.M."/>
            <person name="WoodageT"/>
            <person name="Worley K.C."/>
            <person name="Wu D."/>
            <person name="Yang S."/>
            <person name="Yao Q.A."/>
            <person name="Ye J."/>
            <person name="Yeh R.F."/>
            <person name="Zaveri J.S."/>
            <person name="Zhan M."/>
            <person name="Zhang G."/>
            <person name="Zhao Q."/>
            <person name="Zheng L."/>
            <person name="Zheng X.H."/>
            <person name="Zhong F.N."/>
            <person name="Zhong W."/>
            <person name="Zhou X."/>
            <person name="Zhu S."/>
            <person name="Zhu X."/>
            <person name="Smith H.O."/>
            <person name="Gibbs R.A."/>
            <person name="Myers E.W."/>
            <person name="Rubin G.M."/>
            <person name="Venter J.C."/>
        </authorList>
    </citation>
    <scope>NUCLEOTIDE SEQUENCE [LARGE SCALE GENOMIC DNA]</scope>
    <source>
        <strain evidence="6">Berkeley</strain>
    </source>
</reference>
<keyword evidence="4" id="KW-0378">Hydrolase</keyword>
<dbReference type="VEuPathDB" id="VectorBase:FBgn0036266"/>
<dbReference type="SMR" id="Q9VTV4"/>
<dbReference type="PRO" id="PR:Q9VTV4"/>
<keyword evidence="6" id="KW-1185">Reference proteome</keyword>
<dbReference type="PhylomeDB" id="Q9VTV4"/>
<evidence type="ECO:0000313" key="4">
    <source>
        <dbReference type="EMBL" id="AAF49941.2"/>
    </source>
</evidence>
<dbReference type="PANTHER" id="PTHR21027:SF1">
    <property type="entry name" value="TRNA-SPLICING ENDONUCLEASE SUBUNIT SEN54"/>
    <property type="match status" value="1"/>
</dbReference>
<protein>
    <submittedName>
        <fullName evidence="4">tRNA splicing endonuclease subunit 54</fullName>
    </submittedName>
</protein>
<dbReference type="EMBL" id="AE014296">
    <property type="protein sequence ID" value="AAF49941.2"/>
    <property type="molecule type" value="Genomic_DNA"/>
</dbReference>
<dbReference type="OMA" id="KFENFGY"/>
<dbReference type="GO" id="GO:0008033">
    <property type="term" value="P:tRNA processing"/>
    <property type="evidence" value="ECO:0000315"/>
    <property type="project" value="FlyBase"/>
</dbReference>
<dbReference type="AGR" id="FB:FBgn0036266"/>
<dbReference type="BioGRID-ORCS" id="39397">
    <property type="hits" value="1 hit in 3 CRISPR screens"/>
</dbReference>
<dbReference type="CTD" id="283989"/>
<reference evidence="4 6" key="6">
    <citation type="journal article" date="2005" name="PLoS Comput. Biol.">
        <title>Combined evidence annotation of transposable elements in genome sequences.</title>
        <authorList>
            <person name="Quesneville H."/>
            <person name="Bergman C.M."/>
            <person name="Andrieu O."/>
            <person name="Autard D."/>
            <person name="Nouaud D."/>
            <person name="Ashburner M."/>
            <person name="Anxolabehere D."/>
        </authorList>
    </citation>
    <scope>NUCLEOTIDE SEQUENCE [LARGE SCALE GENOMIC DNA]</scope>
    <source>
        <strain evidence="6">Berkeley</strain>
    </source>
</reference>
<reference evidence="4 6" key="9">
    <citation type="journal article" date="2015" name="G3 (Bethesda)">
        <title>Gene Model Annotations for Drosophila melanogaster: Impact of High-Throughput Data.</title>
        <authorList>
            <consortium name="FlyBase Consortium"/>
            <person name="Matthews B.B."/>
            <person name="Dos Santos G."/>
            <person name="Crosby M.A."/>
            <person name="Emmert D.B."/>
            <person name="St Pierre S.E."/>
            <person name="Gramates L.S."/>
            <person name="Zhou P."/>
            <person name="Schroeder A.J."/>
            <person name="Falls K."/>
            <person name="Strelets V."/>
            <person name="Russo S.M."/>
            <person name="Gelbart W.M."/>
            <person name="null"/>
        </authorList>
    </citation>
    <scope>NUCLEOTIDE SEQUENCE [LARGE SCALE GENOMIC DNA]</scope>
    <source>
        <strain evidence="6">Berkeley</strain>
    </source>
</reference>
<dbReference type="PaxDb" id="7227-FBpp0075748"/>
<dbReference type="RefSeq" id="NP_648559.1">
    <property type="nucleotide sequence ID" value="NM_140302.2"/>
</dbReference>
<keyword evidence="4" id="KW-0255">Endonuclease</keyword>
<proteinExistence type="inferred from homology"/>
<dbReference type="KEGG" id="dme:Dmel_CG5626"/>
<keyword evidence="2" id="KW-0819">tRNA processing</keyword>
<reference evidence="4 6" key="7">
    <citation type="journal article" date="2007" name="Science">
        <title>The Release 5.1 annotation of Drosophila melanogaster heterochromatin.</title>
        <authorList>
            <person name="Smith C.D."/>
            <person name="Shu S."/>
            <person name="Mungall C.J."/>
            <person name="Karpen G.H."/>
        </authorList>
    </citation>
    <scope>NUCLEOTIDE SEQUENCE [LARGE SCALE GENOMIC DNA]</scope>
    <source>
        <strain evidence="6">Berkeley</strain>
    </source>
</reference>
<dbReference type="GO" id="GO:0000214">
    <property type="term" value="C:tRNA-intron endonuclease complex"/>
    <property type="evidence" value="ECO:0000318"/>
    <property type="project" value="GO_Central"/>
</dbReference>
<evidence type="ECO:0000313" key="6">
    <source>
        <dbReference type="Proteomes" id="UP000000803"/>
    </source>
</evidence>
<dbReference type="GO" id="GO:0000379">
    <property type="term" value="P:tRNA-type intron splice site recognition and cleavage"/>
    <property type="evidence" value="ECO:0000318"/>
    <property type="project" value="GO_Central"/>
</dbReference>
<organism evidence="4 6">
    <name type="scientific">Drosophila melanogaster</name>
    <name type="common">Fruit fly</name>
    <dbReference type="NCBI Taxonomy" id="7227"/>
    <lineage>
        <taxon>Eukaryota</taxon>
        <taxon>Metazoa</taxon>
        <taxon>Ecdysozoa</taxon>
        <taxon>Arthropoda</taxon>
        <taxon>Hexapoda</taxon>
        <taxon>Insecta</taxon>
        <taxon>Pterygota</taxon>
        <taxon>Neoptera</taxon>
        <taxon>Endopterygota</taxon>
        <taxon>Diptera</taxon>
        <taxon>Brachycera</taxon>
        <taxon>Muscomorpha</taxon>
        <taxon>Ephydroidea</taxon>
        <taxon>Drosophilidae</taxon>
        <taxon>Drosophila</taxon>
        <taxon>Sophophora</taxon>
    </lineage>
</organism>
<dbReference type="AlphaFoldDB" id="Q9VTV4"/>
<dbReference type="FlyBase" id="FBgn0036266">
    <property type="gene designation" value="Tsen54"/>
</dbReference>
<dbReference type="HOGENOM" id="CLU_722132_0_0_1"/>
<feature type="domain" description="tRNA-splicing endonuclease subunit Sen54 N-terminal" evidence="3">
    <location>
        <begin position="65"/>
        <end position="128"/>
    </location>
</feature>
<dbReference type="Bgee" id="FBgn0036266">
    <property type="expression patterns" value="Expressed in ovary and 14 other cell types or tissues"/>
</dbReference>
<accession>Q9VTV4</accession>
<evidence type="ECO:0000256" key="2">
    <source>
        <dbReference type="ARBA" id="ARBA00022694"/>
    </source>
</evidence>
<comment type="similarity">
    <text evidence="1">Belongs to the SEN54 family.</text>
</comment>
<dbReference type="InterPro" id="IPR024337">
    <property type="entry name" value="tRNA_splic_suSen54"/>
</dbReference>
<reference evidence="4 6" key="10">
    <citation type="journal article" date="2015" name="G3 (Bethesda)">
        <title>Gene Model Annotations for Drosophila melanogaster: The Rule-Benders.</title>
        <authorList>
            <consortium name="FlyBase Consortium"/>
            <person name="Crosby M.A."/>
            <person name="Gramates L.S."/>
            <person name="Dos Santos G."/>
            <person name="Matthews B.B."/>
            <person name="St Pierre S.E."/>
            <person name="Zhou P."/>
            <person name="Schroeder A.J."/>
            <person name="Falls K."/>
            <person name="Emmert D.B."/>
            <person name="Russo S.M."/>
            <person name="Gelbart W.M."/>
            <person name="null"/>
        </authorList>
    </citation>
    <scope>NUCLEOTIDE SEQUENCE [LARGE SCALE GENOMIC DNA]</scope>
    <source>
        <strain evidence="6">Berkeley</strain>
    </source>
</reference>
<dbReference type="OrthoDB" id="408683at2759"/>
<dbReference type="PANTHER" id="PTHR21027">
    <property type="entry name" value="TRNA-SPLICING ENDONUCLEASE SUBUNIT SEN54"/>
    <property type="match status" value="1"/>
</dbReference>
<dbReference type="ExpressionAtlas" id="Q9VTV4">
    <property type="expression patterns" value="baseline and differential"/>
</dbReference>
<reference evidence="4 6" key="4">
    <citation type="journal article" date="2002" name="Genome Biol.">
        <title>The transposable elements of the Drosophila melanogaster euchromatin: a genomics perspective.</title>
        <authorList>
            <person name="Kaminker J.S."/>
            <person name="Bergman C.M."/>
            <person name="Kronmiller B."/>
            <person name="Carlson J."/>
            <person name="Svirskas R."/>
            <person name="Patel S."/>
            <person name="Frise E."/>
            <person name="Wheeler D.A."/>
            <person name="Lewis S.E."/>
            <person name="Rubin G.M."/>
            <person name="Ashburner M."/>
            <person name="Celniker S.E."/>
        </authorList>
    </citation>
    <scope>NUCLEOTIDE SEQUENCE [LARGE SCALE GENOMIC DNA]</scope>
    <source>
        <strain evidence="6">Berkeley</strain>
    </source>
</reference>
<dbReference type="Gene3D" id="3.40.1350.150">
    <property type="match status" value="1"/>
</dbReference>
<dbReference type="UCSC" id="CG5626-RA">
    <property type="organism name" value="d. melanogaster"/>
</dbReference>
<dbReference type="Pfam" id="PF12928">
    <property type="entry name" value="tRNA_int_end_N2"/>
    <property type="match status" value="1"/>
</dbReference>
<reference evidence="4 6" key="11">
    <citation type="journal article" date="2015" name="Genome Res.">
        <title>The Release 6 reference sequence of the Drosophila melanogaster genome.</title>
        <authorList>
            <person name="Hoskins R.A."/>
            <person name="Carlson J.W."/>
            <person name="Wan K.H."/>
            <person name="Park S."/>
            <person name="Mendez I."/>
            <person name="Galle S.E."/>
            <person name="Booth B.W."/>
            <person name="Pfeiffer B.D."/>
            <person name="George R.A."/>
            <person name="Svirskas R."/>
            <person name="Krzywinski M."/>
            <person name="Schein J."/>
            <person name="Accardo M.C."/>
            <person name="Damia E."/>
            <person name="Messina G."/>
            <person name="Mendez-Lago M."/>
            <person name="de Pablos B."/>
            <person name="Demakova O.V."/>
            <person name="Andreyeva E.N."/>
            <person name="Boldyreva L.V."/>
            <person name="Marra M."/>
            <person name="Carvalho A.B."/>
            <person name="Dimitri P."/>
            <person name="Villasante A."/>
            <person name="Zhimulev I.F."/>
            <person name="Rubin G.M."/>
            <person name="Karpen G.H."/>
            <person name="Celniker S.E."/>
        </authorList>
    </citation>
    <scope>NUCLEOTIDE SEQUENCE [LARGE SCALE GENOMIC DNA]</scope>
    <source>
        <strain evidence="6">Berkeley</strain>
    </source>
</reference>
<evidence type="ECO:0000313" key="5">
    <source>
        <dbReference type="FlyBase" id="FBgn0036266"/>
    </source>
</evidence>
<reference evidence="4 6" key="2">
    <citation type="journal article" date="2002" name="Genome Biol.">
        <title>Finishing a whole-genome shotgun: release 3 of the Drosophila melanogaster euchromatic genome sequence.</title>
        <authorList>
            <person name="Celniker S.E."/>
            <person name="Wheeler D.A."/>
            <person name="Kronmiller B."/>
            <person name="Carlson J.W."/>
            <person name="Halpern A."/>
            <person name="Patel S."/>
            <person name="Adams M."/>
            <person name="Champe M."/>
            <person name="Dugan S.P."/>
            <person name="Frise E."/>
            <person name="Hodgson A."/>
            <person name="George R.A."/>
            <person name="Hoskins R.A."/>
            <person name="Laverty T."/>
            <person name="Muzny D.M."/>
            <person name="Nelson C.R."/>
            <person name="Pacleb J.M."/>
            <person name="Park S."/>
            <person name="Pfeiffer B.D."/>
            <person name="Richards S."/>
            <person name="Sodergren E.J."/>
            <person name="Svirskas R."/>
            <person name="Tabor P.E."/>
            <person name="Wan K."/>
            <person name="Stapleton M."/>
            <person name="Sutton G.G."/>
            <person name="Venter C."/>
            <person name="Weinstock G."/>
            <person name="Scherer S.E."/>
            <person name="Myers E.W."/>
            <person name="Gibbs R.A."/>
            <person name="Rubin G.M."/>
        </authorList>
    </citation>
    <scope>NUCLEOTIDE SEQUENCE [LARGE SCALE GENOMIC DNA]</scope>
    <source>
        <strain evidence="6">Berkeley</strain>
    </source>
</reference>
<dbReference type="FunCoup" id="Q9VTV4">
    <property type="interactions" value="13"/>
</dbReference>
<dbReference type="STRING" id="7227.FBpp0075748"/>
<reference evidence="4 6" key="3">
    <citation type="journal article" date="2002" name="Genome Biol.">
        <title>Annotation of the Drosophila melanogaster euchromatic genome: a systematic review.</title>
        <authorList>
            <person name="Misra S."/>
            <person name="Crosby M.A."/>
            <person name="Mungall C.J."/>
            <person name="Matthews B.B."/>
            <person name="Campbell K.S."/>
            <person name="Hradecky P."/>
            <person name="Huang Y."/>
            <person name="Kaminker J.S."/>
            <person name="Millburn G.H."/>
            <person name="Prochnik S.E."/>
            <person name="Smith C.D."/>
            <person name="Tupy J.L."/>
            <person name="Whitfied E.J."/>
            <person name="Bayraktaroglu L."/>
            <person name="Berman B.P."/>
            <person name="Bettencourt B.R."/>
            <person name="Celniker S.E."/>
            <person name="de Grey A.D."/>
            <person name="Drysdale R.A."/>
            <person name="Harris N.L."/>
            <person name="Richter J."/>
            <person name="Russo S."/>
            <person name="Schroeder A.J."/>
            <person name="Shu S.Q."/>
            <person name="Stapleton M."/>
            <person name="Yamada C."/>
            <person name="Ashburner M."/>
            <person name="Gelbart W.M."/>
            <person name="Rubin G.M."/>
            <person name="Lewis S.E."/>
        </authorList>
    </citation>
    <scope>GENOME REANNOTATION</scope>
    <source>
        <strain evidence="6">Berkeley</strain>
    </source>
</reference>
<reference evidence="4 6" key="5">
    <citation type="journal article" date="2002" name="Genome Biol.">
        <title>Heterochromatic sequences in a Drosophila whole-genome shotgun assembly.</title>
        <authorList>
            <person name="Hoskins R.A."/>
            <person name="Smith C.D."/>
            <person name="Carlson J.W."/>
            <person name="Carvalho A.B."/>
            <person name="Halpern A."/>
            <person name="Kaminker J.S."/>
            <person name="Kennedy C."/>
            <person name="Mungall C.J."/>
            <person name="Sullivan B.A."/>
            <person name="Sutton G.G."/>
            <person name="Yasuhara J.C."/>
            <person name="Wakimoto B.T."/>
            <person name="Myers E.W."/>
            <person name="Celniker S.E."/>
            <person name="Rubin G.M."/>
            <person name="Karpen G.H."/>
        </authorList>
    </citation>
    <scope>NUCLEOTIDE SEQUENCE [LARGE SCALE GENOMIC DNA]</scope>
    <source>
        <strain evidence="6">Berkeley</strain>
    </source>
</reference>
<keyword evidence="4" id="KW-0540">Nuclease</keyword>
<dbReference type="Proteomes" id="UP000000803">
    <property type="component" value="Chromosome 3L"/>
</dbReference>
<gene>
    <name evidence="4 5" type="primary">Tsen54</name>
    <name evidence="4" type="synonym">Dmel\CG5626</name>
    <name evidence="4" type="synonym">TSEN54</name>
    <name evidence="4 5" type="ORF">CG5626</name>
    <name evidence="4" type="ORF">Dmel_CG5626</name>
</gene>
<reference evidence="4 6" key="8">
    <citation type="journal article" date="2007" name="Science">
        <title>Sequence finishing and mapping of Drosophila melanogaster heterochromatin.</title>
        <authorList>
            <person name="Hoskins R.A."/>
            <person name="Carlson J.W."/>
            <person name="Kennedy C."/>
            <person name="Acevedo D."/>
            <person name="Evans-Holm M."/>
            <person name="Frise E."/>
            <person name="Wan K.H."/>
            <person name="Park S."/>
            <person name="Mendez-Lago M."/>
            <person name="Rossi F."/>
            <person name="Villasante A."/>
            <person name="Dimitri P."/>
            <person name="Karpen G.H."/>
            <person name="Celniker S.E."/>
        </authorList>
    </citation>
    <scope>NUCLEOTIDE SEQUENCE [LARGE SCALE GENOMIC DNA]</scope>
    <source>
        <strain evidence="6">Berkeley</strain>
    </source>
</reference>